<dbReference type="AlphaFoldDB" id="A0A926EIX4"/>
<organism evidence="2 3">
    <name type="scientific">Zhenhengia yiwuensis</name>
    <dbReference type="NCBI Taxonomy" id="2763666"/>
    <lineage>
        <taxon>Bacteria</taxon>
        <taxon>Bacillati</taxon>
        <taxon>Bacillota</taxon>
        <taxon>Clostridia</taxon>
        <taxon>Lachnospirales</taxon>
        <taxon>Lachnospiraceae</taxon>
        <taxon>Zhenhengia</taxon>
    </lineage>
</organism>
<dbReference type="RefSeq" id="WP_249332762.1">
    <property type="nucleotide sequence ID" value="NZ_JACRSY010000014.1"/>
</dbReference>
<comment type="caution">
    <text evidence="2">The sequence shown here is derived from an EMBL/GenBank/DDBJ whole genome shotgun (WGS) entry which is preliminary data.</text>
</comment>
<feature type="compositionally biased region" description="Basic and acidic residues" evidence="1">
    <location>
        <begin position="56"/>
        <end position="86"/>
    </location>
</feature>
<gene>
    <name evidence="2" type="ORF">H8718_09955</name>
</gene>
<evidence type="ECO:0000313" key="2">
    <source>
        <dbReference type="EMBL" id="MBC8579850.1"/>
    </source>
</evidence>
<sequence length="127" mass="14662">MAKNNLNFSAMSNLVTGGEIQLMEMNQKLLTGMNNMPVKFSKKSSAKKKKKHKKQGAHDIYHGGEEESKKAQPVEKRPRPAYEELPRNTAQEPVEVERTYWQEAMVLSELLGTPVCKRRNRRRSSYR</sequence>
<keyword evidence="3" id="KW-1185">Reference proteome</keyword>
<feature type="compositionally biased region" description="Basic residues" evidence="1">
    <location>
        <begin position="41"/>
        <end position="55"/>
    </location>
</feature>
<proteinExistence type="predicted"/>
<name>A0A926EIX4_9FIRM</name>
<evidence type="ECO:0000313" key="3">
    <source>
        <dbReference type="Proteomes" id="UP000655830"/>
    </source>
</evidence>
<protein>
    <submittedName>
        <fullName evidence="2">Uncharacterized protein</fullName>
    </submittedName>
</protein>
<feature type="region of interest" description="Disordered" evidence="1">
    <location>
        <begin position="41"/>
        <end position="90"/>
    </location>
</feature>
<reference evidence="2" key="1">
    <citation type="submission" date="2020-08" db="EMBL/GenBank/DDBJ databases">
        <title>Genome public.</title>
        <authorList>
            <person name="Liu C."/>
            <person name="Sun Q."/>
        </authorList>
    </citation>
    <scope>NUCLEOTIDE SEQUENCE</scope>
    <source>
        <strain evidence="2">NSJ-12</strain>
    </source>
</reference>
<dbReference type="Proteomes" id="UP000655830">
    <property type="component" value="Unassembled WGS sequence"/>
</dbReference>
<accession>A0A926EIX4</accession>
<evidence type="ECO:0000256" key="1">
    <source>
        <dbReference type="SAM" id="MobiDB-lite"/>
    </source>
</evidence>
<dbReference type="EMBL" id="JACRSY010000014">
    <property type="protein sequence ID" value="MBC8579850.1"/>
    <property type="molecule type" value="Genomic_DNA"/>
</dbReference>